<comment type="subcellular location">
    <subcellularLocation>
        <location evidence="1">Membrane</location>
    </subcellularLocation>
</comment>
<comment type="similarity">
    <text evidence="2">Belongs to the TMEM14 family.</text>
</comment>
<accession>A0A6G1G0A4</accession>
<evidence type="ECO:0000313" key="8">
    <source>
        <dbReference type="Proteomes" id="UP000504638"/>
    </source>
</evidence>
<feature type="transmembrane region" description="Helical" evidence="6">
    <location>
        <begin position="37"/>
        <end position="55"/>
    </location>
</feature>
<proteinExistence type="inferred from homology"/>
<evidence type="ECO:0000256" key="3">
    <source>
        <dbReference type="ARBA" id="ARBA00022692"/>
    </source>
</evidence>
<reference evidence="9" key="3">
    <citation type="submission" date="2025-04" db="UniProtKB">
        <authorList>
            <consortium name="RefSeq"/>
        </authorList>
    </citation>
    <scope>IDENTIFICATION</scope>
    <source>
        <strain evidence="9">CBS 781.70</strain>
    </source>
</reference>
<keyword evidence="5 6" id="KW-0472">Membrane</keyword>
<dbReference type="InterPro" id="IPR005349">
    <property type="entry name" value="TMEM14"/>
</dbReference>
<gene>
    <name evidence="7 9" type="ORF">P152DRAFT_474955</name>
</gene>
<dbReference type="OrthoDB" id="5620at2759"/>
<dbReference type="Proteomes" id="UP000504638">
    <property type="component" value="Unplaced"/>
</dbReference>
<evidence type="ECO:0000256" key="2">
    <source>
        <dbReference type="ARBA" id="ARBA00007590"/>
    </source>
</evidence>
<evidence type="ECO:0000313" key="7">
    <source>
        <dbReference type="EMBL" id="KAF1811361.1"/>
    </source>
</evidence>
<feature type="transmembrane region" description="Helical" evidence="6">
    <location>
        <begin position="67"/>
        <end position="84"/>
    </location>
</feature>
<protein>
    <submittedName>
        <fullName evidence="7 9">Uncharacterized protein</fullName>
    </submittedName>
</protein>
<dbReference type="GO" id="GO:0016020">
    <property type="term" value="C:membrane"/>
    <property type="evidence" value="ECO:0007669"/>
    <property type="project" value="UniProtKB-SubCell"/>
</dbReference>
<evidence type="ECO:0000256" key="1">
    <source>
        <dbReference type="ARBA" id="ARBA00004370"/>
    </source>
</evidence>
<keyword evidence="3 6" id="KW-0812">Transmembrane</keyword>
<evidence type="ECO:0000256" key="5">
    <source>
        <dbReference type="ARBA" id="ARBA00023136"/>
    </source>
</evidence>
<evidence type="ECO:0000256" key="6">
    <source>
        <dbReference type="SAM" id="Phobius"/>
    </source>
</evidence>
<dbReference type="InterPro" id="IPR044890">
    <property type="entry name" value="TMEM14_sf"/>
</dbReference>
<dbReference type="RefSeq" id="XP_033532992.1">
    <property type="nucleotide sequence ID" value="XM_033681374.1"/>
</dbReference>
<dbReference type="PANTHER" id="PTHR12668">
    <property type="entry name" value="TRANSMEMBRANE PROTEIN 14, 15"/>
    <property type="match status" value="1"/>
</dbReference>
<dbReference type="EMBL" id="ML975162">
    <property type="protein sequence ID" value="KAF1811361.1"/>
    <property type="molecule type" value="Genomic_DNA"/>
</dbReference>
<evidence type="ECO:0000256" key="4">
    <source>
        <dbReference type="ARBA" id="ARBA00022989"/>
    </source>
</evidence>
<dbReference type="Pfam" id="PF03647">
    <property type="entry name" value="Tmemb_14"/>
    <property type="match status" value="1"/>
</dbReference>
<dbReference type="GeneID" id="54421944"/>
<keyword evidence="4 6" id="KW-1133">Transmembrane helix</keyword>
<feature type="transmembrane region" description="Helical" evidence="6">
    <location>
        <begin position="12"/>
        <end position="31"/>
    </location>
</feature>
<evidence type="ECO:0000313" key="9">
    <source>
        <dbReference type="RefSeq" id="XP_033532992.1"/>
    </source>
</evidence>
<organism evidence="7">
    <name type="scientific">Eremomyces bilateralis CBS 781.70</name>
    <dbReference type="NCBI Taxonomy" id="1392243"/>
    <lineage>
        <taxon>Eukaryota</taxon>
        <taxon>Fungi</taxon>
        <taxon>Dikarya</taxon>
        <taxon>Ascomycota</taxon>
        <taxon>Pezizomycotina</taxon>
        <taxon>Dothideomycetes</taxon>
        <taxon>Dothideomycetes incertae sedis</taxon>
        <taxon>Eremomycetales</taxon>
        <taxon>Eremomycetaceae</taxon>
        <taxon>Eremomyces</taxon>
    </lineage>
</organism>
<reference evidence="7 9" key="1">
    <citation type="submission" date="2020-01" db="EMBL/GenBank/DDBJ databases">
        <authorList>
            <consortium name="DOE Joint Genome Institute"/>
            <person name="Haridas S."/>
            <person name="Albert R."/>
            <person name="Binder M."/>
            <person name="Bloem J."/>
            <person name="Labutti K."/>
            <person name="Salamov A."/>
            <person name="Andreopoulos B."/>
            <person name="Baker S.E."/>
            <person name="Barry K."/>
            <person name="Bills G."/>
            <person name="Bluhm B.H."/>
            <person name="Cannon C."/>
            <person name="Castanera R."/>
            <person name="Culley D.E."/>
            <person name="Daum C."/>
            <person name="Ezra D."/>
            <person name="Gonzalez J.B."/>
            <person name="Henrissat B."/>
            <person name="Kuo A."/>
            <person name="Liang C."/>
            <person name="Lipzen A."/>
            <person name="Lutzoni F."/>
            <person name="Magnuson J."/>
            <person name="Mondo S."/>
            <person name="Nolan M."/>
            <person name="Ohm R."/>
            <person name="Pangilinan J."/>
            <person name="Park H.-J."/>
            <person name="Ramirez L."/>
            <person name="Alfaro M."/>
            <person name="Sun H."/>
            <person name="Tritt A."/>
            <person name="Yoshinaga Y."/>
            <person name="Zwiers L.-H."/>
            <person name="Turgeon B.G."/>
            <person name="Goodwin S.B."/>
            <person name="Spatafora J.W."/>
            <person name="Crous P.W."/>
            <person name="Grigoriev I.V."/>
        </authorList>
    </citation>
    <scope>NUCLEOTIDE SEQUENCE</scope>
    <source>
        <strain evidence="7 9">CBS 781.70</strain>
    </source>
</reference>
<sequence>MIWTLGDVKGSLDNIALVLGGLTAGGGIIGYARTGSIPSVAAGVTVGALYALSGLRLRNRAPYGVEIGLLASVVLAGASLPRAIRTGKPVPIGLSVLATYGLYSFGMAFSGRVR</sequence>
<dbReference type="Gene3D" id="1.10.10.1740">
    <property type="entry name" value="Transmembrane protein 14-like"/>
    <property type="match status" value="1"/>
</dbReference>
<dbReference type="PANTHER" id="PTHR12668:SF15">
    <property type="entry name" value="UPF0136 DOMAIN PROTEIN (AFU_ORTHOLOGUE AFUA_1G03720)"/>
    <property type="match status" value="1"/>
</dbReference>
<feature type="transmembrane region" description="Helical" evidence="6">
    <location>
        <begin position="90"/>
        <end position="109"/>
    </location>
</feature>
<keyword evidence="8" id="KW-1185">Reference proteome</keyword>
<name>A0A6G1G0A4_9PEZI</name>
<reference evidence="9" key="2">
    <citation type="submission" date="2020-04" db="EMBL/GenBank/DDBJ databases">
        <authorList>
            <consortium name="NCBI Genome Project"/>
        </authorList>
    </citation>
    <scope>NUCLEOTIDE SEQUENCE</scope>
    <source>
        <strain evidence="9">CBS 781.70</strain>
    </source>
</reference>
<dbReference type="AlphaFoldDB" id="A0A6G1G0A4"/>